<keyword evidence="4" id="KW-0472">Membrane</keyword>
<keyword evidence="3" id="KW-0720">Serine protease</keyword>
<evidence type="ECO:0000313" key="7">
    <source>
        <dbReference type="Proteomes" id="UP000664495"/>
    </source>
</evidence>
<feature type="transmembrane region" description="Helical" evidence="4">
    <location>
        <begin position="7"/>
        <end position="28"/>
    </location>
</feature>
<evidence type="ECO:0000313" key="6">
    <source>
        <dbReference type="EMBL" id="MBO0453272.1"/>
    </source>
</evidence>
<dbReference type="InterPro" id="IPR015500">
    <property type="entry name" value="Peptidase_S8_subtilisin-rel"/>
</dbReference>
<evidence type="ECO:0000259" key="5">
    <source>
        <dbReference type="Pfam" id="PF00082"/>
    </source>
</evidence>
<evidence type="ECO:0000256" key="2">
    <source>
        <dbReference type="ARBA" id="ARBA00022801"/>
    </source>
</evidence>
<proteinExistence type="predicted"/>
<keyword evidence="1" id="KW-0645">Protease</keyword>
<comment type="caution">
    <text evidence="6">The sequence shown here is derived from an EMBL/GenBank/DDBJ whole genome shotgun (WGS) entry which is preliminary data.</text>
</comment>
<dbReference type="Proteomes" id="UP000664495">
    <property type="component" value="Unassembled WGS sequence"/>
</dbReference>
<feature type="domain" description="Peptidase S8/S53" evidence="5">
    <location>
        <begin position="137"/>
        <end position="399"/>
    </location>
</feature>
<accession>A0ABS3HJT4</accession>
<keyword evidence="4" id="KW-1133">Transmembrane helix</keyword>
<reference evidence="6 7" key="1">
    <citation type="submission" date="2021-03" db="EMBL/GenBank/DDBJ databases">
        <title>Enterococcal diversity collection.</title>
        <authorList>
            <person name="Gilmore M.S."/>
            <person name="Schwartzman J."/>
            <person name="Van Tyne D."/>
            <person name="Martin M."/>
            <person name="Earl A.M."/>
            <person name="Manson A.L."/>
            <person name="Straub T."/>
            <person name="Salamzade R."/>
            <person name="Saavedra J."/>
            <person name="Lebreton F."/>
            <person name="Prichula J."/>
            <person name="Schaufler K."/>
            <person name="Gaca A."/>
            <person name="Sgardioli B."/>
            <person name="Wagenaar J."/>
            <person name="Strong T."/>
        </authorList>
    </citation>
    <scope>NUCLEOTIDE SEQUENCE [LARGE SCALE GENOMIC DNA]</scope>
    <source>
        <strain evidence="6 7">MJM16</strain>
    </source>
</reference>
<dbReference type="RefSeq" id="WP_207109047.1">
    <property type="nucleotide sequence ID" value="NZ_JAFLVR010000030.1"/>
</dbReference>
<sequence length="424" mass="47007">MKRMKKISLIVLAGLAALFVIVAIYILWIQPIDSRTKGTEVGIARKTTADTKKVVKMKKIAQPNTNFSSFPQLDLRSKDLSKLDLTHQQEKLDYAIFDSATKWPKKLPAGFDSEACLAFGKNPGLHVRDLHQAGITGKGVSIGIIDHTLFTEHEQYADRLKHYEEIHLLSKTPEMHGAAVASLALGKTTGVAPEAHLYYIAAGLSNNLGAMMLNKANNDSAGNMSSKGFTYKYYAQAIERFLELNQTLPEKEKIRVISISRGFNKKDDGYDLFQRALKKAKEQQVLVVTASLDKEYGIGLAGLGRKMMADPDELGSYSVGSWIKEEAASYQECLFLPMDGRTYAGVYGRDNYQYDTSGGISWTVPYLAGLYALAYQVNPAITPEVFLTQAVATSNAQTVENKGKPFRIKQIIDPEQLIYTIKNE</sequence>
<gene>
    <name evidence="6" type="ORF">JZO85_13380</name>
</gene>
<evidence type="ECO:0000256" key="4">
    <source>
        <dbReference type="SAM" id="Phobius"/>
    </source>
</evidence>
<evidence type="ECO:0000256" key="3">
    <source>
        <dbReference type="ARBA" id="ARBA00022825"/>
    </source>
</evidence>
<organism evidence="6 7">
    <name type="scientific">Candidatus Enterococcus murrayae</name>
    <dbReference type="NCBI Taxonomy" id="2815321"/>
    <lineage>
        <taxon>Bacteria</taxon>
        <taxon>Bacillati</taxon>
        <taxon>Bacillota</taxon>
        <taxon>Bacilli</taxon>
        <taxon>Lactobacillales</taxon>
        <taxon>Enterococcaceae</taxon>
        <taxon>Enterococcus</taxon>
    </lineage>
</organism>
<protein>
    <recommendedName>
        <fullName evidence="5">Peptidase S8/S53 domain-containing protein</fullName>
    </recommendedName>
</protein>
<keyword evidence="2" id="KW-0378">Hydrolase</keyword>
<keyword evidence="4" id="KW-0812">Transmembrane</keyword>
<dbReference type="EMBL" id="JAFLVR010000030">
    <property type="protein sequence ID" value="MBO0453272.1"/>
    <property type="molecule type" value="Genomic_DNA"/>
</dbReference>
<dbReference type="Gene3D" id="3.40.50.200">
    <property type="entry name" value="Peptidase S8/S53 domain"/>
    <property type="match status" value="1"/>
</dbReference>
<dbReference type="Pfam" id="PF00082">
    <property type="entry name" value="Peptidase_S8"/>
    <property type="match status" value="1"/>
</dbReference>
<dbReference type="InterPro" id="IPR036852">
    <property type="entry name" value="Peptidase_S8/S53_dom_sf"/>
</dbReference>
<dbReference type="SUPFAM" id="SSF52743">
    <property type="entry name" value="Subtilisin-like"/>
    <property type="match status" value="1"/>
</dbReference>
<dbReference type="PRINTS" id="PR00723">
    <property type="entry name" value="SUBTILISIN"/>
</dbReference>
<dbReference type="InterPro" id="IPR000209">
    <property type="entry name" value="Peptidase_S8/S53_dom"/>
</dbReference>
<evidence type="ECO:0000256" key="1">
    <source>
        <dbReference type="ARBA" id="ARBA00022670"/>
    </source>
</evidence>
<keyword evidence="7" id="KW-1185">Reference proteome</keyword>
<name>A0ABS3HJT4_9ENTE</name>